<feature type="transmembrane region" description="Helical" evidence="8">
    <location>
        <begin position="340"/>
        <end position="358"/>
    </location>
</feature>
<feature type="transmembrane region" description="Helical" evidence="8">
    <location>
        <begin position="123"/>
        <end position="156"/>
    </location>
</feature>
<keyword evidence="3" id="KW-0328">Glycosyltransferase</keyword>
<comment type="caution">
    <text evidence="10">The sequence shown here is derived from an EMBL/GenBank/DDBJ whole genome shotgun (WGS) entry which is preliminary data.</text>
</comment>
<dbReference type="PANTHER" id="PTHR33908">
    <property type="entry name" value="MANNOSYLTRANSFERASE YKCB-RELATED"/>
    <property type="match status" value="1"/>
</dbReference>
<organism evidence="10 11">
    <name type="scientific">Aureimonas fodinaquatilis</name>
    <dbReference type="NCBI Taxonomy" id="2565783"/>
    <lineage>
        <taxon>Bacteria</taxon>
        <taxon>Pseudomonadati</taxon>
        <taxon>Pseudomonadota</taxon>
        <taxon>Alphaproteobacteria</taxon>
        <taxon>Hyphomicrobiales</taxon>
        <taxon>Aurantimonadaceae</taxon>
        <taxon>Aureimonas</taxon>
    </lineage>
</organism>
<evidence type="ECO:0000256" key="6">
    <source>
        <dbReference type="ARBA" id="ARBA00022989"/>
    </source>
</evidence>
<reference evidence="10 11" key="1">
    <citation type="submission" date="2019-08" db="EMBL/GenBank/DDBJ databases">
        <title>Aureimonas fodiniaquatilis sp. nov., isolated from a coal mine wastewater.</title>
        <authorList>
            <person name="Kim W."/>
        </authorList>
    </citation>
    <scope>NUCLEOTIDE SEQUENCE [LARGE SCALE GENOMIC DNA]</scope>
    <source>
        <strain evidence="10 11">CAU 1482</strain>
    </source>
</reference>
<feature type="transmembrane region" description="Helical" evidence="8">
    <location>
        <begin position="365"/>
        <end position="383"/>
    </location>
</feature>
<evidence type="ECO:0000256" key="4">
    <source>
        <dbReference type="ARBA" id="ARBA00022679"/>
    </source>
</evidence>
<evidence type="ECO:0000259" key="9">
    <source>
        <dbReference type="Pfam" id="PF13231"/>
    </source>
</evidence>
<keyword evidence="2" id="KW-1003">Cell membrane</keyword>
<feature type="transmembrane region" description="Helical" evidence="8">
    <location>
        <begin position="93"/>
        <end position="111"/>
    </location>
</feature>
<evidence type="ECO:0000256" key="1">
    <source>
        <dbReference type="ARBA" id="ARBA00004651"/>
    </source>
</evidence>
<evidence type="ECO:0000313" key="11">
    <source>
        <dbReference type="Proteomes" id="UP000324738"/>
    </source>
</evidence>
<evidence type="ECO:0000256" key="3">
    <source>
        <dbReference type="ARBA" id="ARBA00022676"/>
    </source>
</evidence>
<proteinExistence type="predicted"/>
<evidence type="ECO:0000256" key="8">
    <source>
        <dbReference type="SAM" id="Phobius"/>
    </source>
</evidence>
<dbReference type="EMBL" id="VTWH01000003">
    <property type="protein sequence ID" value="KAA0969345.1"/>
    <property type="molecule type" value="Genomic_DNA"/>
</dbReference>
<dbReference type="OrthoDB" id="7813221at2"/>
<keyword evidence="4 10" id="KW-0808">Transferase</keyword>
<dbReference type="InterPro" id="IPR038731">
    <property type="entry name" value="RgtA/B/C-like"/>
</dbReference>
<protein>
    <submittedName>
        <fullName evidence="10">Glycosyltransferase family 39 protein</fullName>
    </submittedName>
</protein>
<evidence type="ECO:0000256" key="7">
    <source>
        <dbReference type="ARBA" id="ARBA00023136"/>
    </source>
</evidence>
<comment type="subcellular location">
    <subcellularLocation>
        <location evidence="1">Cell membrane</location>
        <topology evidence="1">Multi-pass membrane protein</topology>
    </subcellularLocation>
</comment>
<feature type="transmembrane region" description="Helical" evidence="8">
    <location>
        <begin position="168"/>
        <end position="198"/>
    </location>
</feature>
<feature type="transmembrane region" description="Helical" evidence="8">
    <location>
        <begin position="389"/>
        <end position="408"/>
    </location>
</feature>
<keyword evidence="11" id="KW-1185">Reference proteome</keyword>
<dbReference type="Pfam" id="PF13231">
    <property type="entry name" value="PMT_2"/>
    <property type="match status" value="1"/>
</dbReference>
<dbReference type="InterPro" id="IPR050297">
    <property type="entry name" value="LipidA_mod_glycosyltrf_83"/>
</dbReference>
<dbReference type="AlphaFoldDB" id="A0A5B0DTT2"/>
<evidence type="ECO:0000256" key="2">
    <source>
        <dbReference type="ARBA" id="ARBA00022475"/>
    </source>
</evidence>
<feature type="transmembrane region" description="Helical" evidence="8">
    <location>
        <begin position="210"/>
        <end position="230"/>
    </location>
</feature>
<evidence type="ECO:0000313" key="10">
    <source>
        <dbReference type="EMBL" id="KAA0969345.1"/>
    </source>
</evidence>
<keyword evidence="7 8" id="KW-0472">Membrane</keyword>
<keyword evidence="5 8" id="KW-0812">Transmembrane</keyword>
<sequence length="424" mass="46272">MSDVSINSAPRGASLSTQSWFWLIVCAGMVIRIVWAGFIPVEPVSDSSAYNTFAWNIVNHGVYGWNANEPGAYWPVGTSAVAALTYMVLGDSFLGIVVLNLIASFATMYFINRLGDIYFGRPYGLVATAIIAFWPNLILFTTILSSELYFIALVTAGWFFWERREGKVWVNLALCGLIWGLGSYMRPVILFLPAAVAIATATISRKFVQTGVRCIVVTLLIVLVVSPWTYRNYLVFGEPVLVSTNFGPNFWMGNNPESTGGYMELPEWVNGMSETERATALSAIAKGYIAENPIRFATDTVVKAVKLHSRETIGVAWNEAAIESKLGAIGPTLFKLVSTGYWYAVVALALAGAAVLFMQGGFFGLFHPAVGGWAYFTLLHAIIVVEDRYHMASTPFIAMLAALSLGKAGQHYCNRKRSAVGKAA</sequence>
<feature type="transmembrane region" description="Helical" evidence="8">
    <location>
        <begin position="20"/>
        <end position="41"/>
    </location>
</feature>
<dbReference type="GO" id="GO:0016763">
    <property type="term" value="F:pentosyltransferase activity"/>
    <property type="evidence" value="ECO:0007669"/>
    <property type="project" value="TreeGrafter"/>
</dbReference>
<accession>A0A5B0DTT2</accession>
<name>A0A5B0DTT2_9HYPH</name>
<dbReference type="Proteomes" id="UP000324738">
    <property type="component" value="Unassembled WGS sequence"/>
</dbReference>
<dbReference type="GO" id="GO:0009103">
    <property type="term" value="P:lipopolysaccharide biosynthetic process"/>
    <property type="evidence" value="ECO:0007669"/>
    <property type="project" value="UniProtKB-ARBA"/>
</dbReference>
<dbReference type="GO" id="GO:0005886">
    <property type="term" value="C:plasma membrane"/>
    <property type="evidence" value="ECO:0007669"/>
    <property type="project" value="UniProtKB-SubCell"/>
</dbReference>
<feature type="domain" description="Glycosyltransferase RgtA/B/C/D-like" evidence="9">
    <location>
        <begin position="75"/>
        <end position="229"/>
    </location>
</feature>
<keyword evidence="6 8" id="KW-1133">Transmembrane helix</keyword>
<dbReference type="PANTHER" id="PTHR33908:SF11">
    <property type="entry name" value="MEMBRANE PROTEIN"/>
    <property type="match status" value="1"/>
</dbReference>
<evidence type="ECO:0000256" key="5">
    <source>
        <dbReference type="ARBA" id="ARBA00022692"/>
    </source>
</evidence>
<gene>
    <name evidence="10" type="ORF">FPY71_12370</name>
</gene>